<protein>
    <submittedName>
        <fullName evidence="2">Uncharacterized protein</fullName>
    </submittedName>
</protein>
<dbReference type="PANTHER" id="PTHR37238">
    <property type="entry name" value="OS05G0532500 PROTEIN"/>
    <property type="match status" value="1"/>
</dbReference>
<dbReference type="InParanoid" id="A0A2G5DHE8"/>
<reference evidence="2 3" key="1">
    <citation type="submission" date="2017-09" db="EMBL/GenBank/DDBJ databases">
        <title>WGS assembly of Aquilegia coerulea Goldsmith.</title>
        <authorList>
            <person name="Hodges S."/>
            <person name="Kramer E."/>
            <person name="Nordborg M."/>
            <person name="Tomkins J."/>
            <person name="Borevitz J."/>
            <person name="Derieg N."/>
            <person name="Yan J."/>
            <person name="Mihaltcheva S."/>
            <person name="Hayes R.D."/>
            <person name="Rokhsar D."/>
        </authorList>
    </citation>
    <scope>NUCLEOTIDE SEQUENCE [LARGE SCALE GENOMIC DNA]</scope>
    <source>
        <strain evidence="3">cv. Goldsmith</strain>
    </source>
</reference>
<gene>
    <name evidence="2" type="ORF">AQUCO_02000399v1</name>
</gene>
<accession>A0A2G5DHE8</accession>
<keyword evidence="3" id="KW-1185">Reference proteome</keyword>
<proteinExistence type="predicted"/>
<feature type="compositionally biased region" description="Basic residues" evidence="1">
    <location>
        <begin position="1"/>
        <end position="15"/>
    </location>
</feature>
<evidence type="ECO:0000313" key="2">
    <source>
        <dbReference type="EMBL" id="PIA42924.1"/>
    </source>
</evidence>
<feature type="region of interest" description="Disordered" evidence="1">
    <location>
        <begin position="384"/>
        <end position="403"/>
    </location>
</feature>
<sequence>MQRNKSCSKAKSSRKPLKEISNGFQNSLKPSNKKKISVEKEKHEEEEDKVLDRLLLVHSDLSNLIQQIDGLVVQAVQVNGISKKGKKEIDSFTSYLSDIHSSLKSWIPRLENTLTIPTVEPKEQFEQSSPSKTLLTANEERGNCYDSPVESDMDSIVSPSPLVSWCAERTVESGRQLFLLTPLPGSRQPSSKFQTSSRSVLARKVDGPLDTNLGILSTVTIRQNTDDDFLEGKLLKPTPNRCGNSSVTEIESGFGHDFASPAKCVTRPRSMFLMTPRLKMSPPKSCVLLEPISESCQQDNTYIAKPTPFCAGTTAKPYSSNFSETLRLKYPELFGTQQDFKSRMEWKDLNEPLDCFSPPKSCVLMEPPAKKLSADYGRDVDLTSNALDKETSPTASTDQIRRADFPLTKKSVNQEHGSRSVTGYLESTPMWKEPESRIKTSKQPGENTLKKELWTRFDAASSSSHVLQLGVSVLEDTSRKGFLDRLEEVCCEEVSSEPDGLR</sequence>
<dbReference type="OrthoDB" id="1933187at2759"/>
<evidence type="ECO:0000256" key="1">
    <source>
        <dbReference type="SAM" id="MobiDB-lite"/>
    </source>
</evidence>
<dbReference type="PANTHER" id="PTHR37238:SF1">
    <property type="entry name" value="OS05G0532500 PROTEIN"/>
    <property type="match status" value="1"/>
</dbReference>
<dbReference type="FunCoup" id="A0A2G5DHE8">
    <property type="interactions" value="257"/>
</dbReference>
<organism evidence="2 3">
    <name type="scientific">Aquilegia coerulea</name>
    <name type="common">Rocky mountain columbine</name>
    <dbReference type="NCBI Taxonomy" id="218851"/>
    <lineage>
        <taxon>Eukaryota</taxon>
        <taxon>Viridiplantae</taxon>
        <taxon>Streptophyta</taxon>
        <taxon>Embryophyta</taxon>
        <taxon>Tracheophyta</taxon>
        <taxon>Spermatophyta</taxon>
        <taxon>Magnoliopsida</taxon>
        <taxon>Ranunculales</taxon>
        <taxon>Ranunculaceae</taxon>
        <taxon>Thalictroideae</taxon>
        <taxon>Aquilegia</taxon>
    </lineage>
</organism>
<name>A0A2G5DHE8_AQUCA</name>
<dbReference type="EMBL" id="KZ305037">
    <property type="protein sequence ID" value="PIA42924.1"/>
    <property type="molecule type" value="Genomic_DNA"/>
</dbReference>
<dbReference type="Proteomes" id="UP000230069">
    <property type="component" value="Unassembled WGS sequence"/>
</dbReference>
<dbReference type="AlphaFoldDB" id="A0A2G5DHE8"/>
<evidence type="ECO:0000313" key="3">
    <source>
        <dbReference type="Proteomes" id="UP000230069"/>
    </source>
</evidence>
<feature type="region of interest" description="Disordered" evidence="1">
    <location>
        <begin position="1"/>
        <end position="43"/>
    </location>
</feature>
<dbReference type="STRING" id="218851.A0A2G5DHE8"/>